<keyword evidence="13" id="KW-1185">Reference proteome</keyword>
<organism evidence="12 13">
    <name type="scientific">Anopheles dirus</name>
    <dbReference type="NCBI Taxonomy" id="7168"/>
    <lineage>
        <taxon>Eukaryota</taxon>
        <taxon>Metazoa</taxon>
        <taxon>Ecdysozoa</taxon>
        <taxon>Arthropoda</taxon>
        <taxon>Hexapoda</taxon>
        <taxon>Insecta</taxon>
        <taxon>Pterygota</taxon>
        <taxon>Neoptera</taxon>
        <taxon>Endopterygota</taxon>
        <taxon>Diptera</taxon>
        <taxon>Nematocera</taxon>
        <taxon>Culicoidea</taxon>
        <taxon>Culicidae</taxon>
        <taxon>Anophelinae</taxon>
        <taxon>Anopheles</taxon>
    </lineage>
</organism>
<dbReference type="Gene3D" id="2.60.40.2950">
    <property type="match status" value="1"/>
</dbReference>
<keyword evidence="2" id="KW-0964">Secreted</keyword>
<evidence type="ECO:0000256" key="1">
    <source>
        <dbReference type="ARBA" id="ARBA00004613"/>
    </source>
</evidence>
<dbReference type="SUPFAM" id="SSF48239">
    <property type="entry name" value="Terpenoid cyclases/Protein prenyltransferases"/>
    <property type="match status" value="1"/>
</dbReference>
<dbReference type="STRING" id="7168.A0A1Y9H3A2"/>
<dbReference type="Gene3D" id="2.60.40.1930">
    <property type="match status" value="2"/>
</dbReference>
<reference evidence="13" key="1">
    <citation type="submission" date="2013-03" db="EMBL/GenBank/DDBJ databases">
        <title>The Genome Sequence of Anopheles dirus WRAIR2.</title>
        <authorList>
            <consortium name="The Broad Institute Genomics Platform"/>
            <person name="Neafsey D.E."/>
            <person name="Walton C."/>
            <person name="Walker B."/>
            <person name="Young S.K."/>
            <person name="Zeng Q."/>
            <person name="Gargeya S."/>
            <person name="Fitzgerald M."/>
            <person name="Haas B."/>
            <person name="Abouelleil A."/>
            <person name="Allen A.W."/>
            <person name="Alvarado L."/>
            <person name="Arachchi H.M."/>
            <person name="Berlin A.M."/>
            <person name="Chapman S.B."/>
            <person name="Gainer-Dewar J."/>
            <person name="Goldberg J."/>
            <person name="Griggs A."/>
            <person name="Gujja S."/>
            <person name="Hansen M."/>
            <person name="Howarth C."/>
            <person name="Imamovic A."/>
            <person name="Ireland A."/>
            <person name="Larimer J."/>
            <person name="McCowan C."/>
            <person name="Murphy C."/>
            <person name="Pearson M."/>
            <person name="Poon T.W."/>
            <person name="Priest M."/>
            <person name="Roberts A."/>
            <person name="Saif S."/>
            <person name="Shea T."/>
            <person name="Sisk P."/>
            <person name="Sykes S."/>
            <person name="Wortman J."/>
            <person name="Nusbaum C."/>
            <person name="Birren B."/>
        </authorList>
    </citation>
    <scope>NUCLEOTIDE SEQUENCE [LARGE SCALE GENOMIC DNA]</scope>
    <source>
        <strain evidence="13">WRAIR2</strain>
    </source>
</reference>
<keyword evidence="6" id="KW-0325">Glycoprotein</keyword>
<dbReference type="Gene3D" id="2.60.120.1540">
    <property type="match status" value="1"/>
</dbReference>
<comment type="subcellular location">
    <subcellularLocation>
        <location evidence="1">Secreted</location>
    </subcellularLocation>
</comment>
<evidence type="ECO:0000256" key="3">
    <source>
        <dbReference type="ARBA" id="ARBA00022729"/>
    </source>
</evidence>
<feature type="domain" description="Alpha-2-macroglobulin bait region" evidence="10">
    <location>
        <begin position="441"/>
        <end position="573"/>
    </location>
</feature>
<dbReference type="InterPro" id="IPR002890">
    <property type="entry name" value="MG2"/>
</dbReference>
<dbReference type="PANTHER" id="PTHR11412:SF136">
    <property type="entry name" value="CD109 ANTIGEN"/>
    <property type="match status" value="1"/>
</dbReference>
<dbReference type="Gene3D" id="2.60.40.10">
    <property type="entry name" value="Immunoglobulins"/>
    <property type="match status" value="1"/>
</dbReference>
<dbReference type="Pfam" id="PF01835">
    <property type="entry name" value="MG2"/>
    <property type="match status" value="1"/>
</dbReference>
<dbReference type="Pfam" id="PF00207">
    <property type="entry name" value="A2M"/>
    <property type="match status" value="1"/>
</dbReference>
<evidence type="ECO:0000256" key="5">
    <source>
        <dbReference type="ARBA" id="ARBA00022966"/>
    </source>
</evidence>
<comment type="subunit">
    <text evidence="8">Heterodimer of a TEP1-N chain and an TEP1-C chain non-covalently linked. Forms a complex composed of TEP1-N and TEP1-C heterodimer, LRIM1 and APL1C; the interaction stabilizes TEP1-N and TEP1-C heterodimer, prevents its binding to tissues while circulating in the hemolymph and protects the thioester bond from hydrolysis. Mature TEP1 and to a lesser extent full-length TEP1 interact with SPCLIP1; the interaction is induced by microbial infection.</text>
</comment>
<comment type="function">
    <text evidence="7">Binds covalently through a thioester bond to the pathogen surface resulting in pathogen clearance.</text>
</comment>
<dbReference type="InterPro" id="IPR001599">
    <property type="entry name" value="Macroglobln_a2"/>
</dbReference>
<dbReference type="InterPro" id="IPR011625">
    <property type="entry name" value="A2M_N_BRD"/>
</dbReference>
<sequence length="1334" mass="149806">MALLLLLVIYFAWGIPQDCAGQRYAILAPRTIRPDSSYNLMLTNVGTVEQEFLCEIVNTNGSVQAKAEKKVRANELTTLKIDVEHLTSGDYKLNIRNLKTRELLKATNLYFVERSYLVLFQTDKPLYKAGDRVQFRVIFLFPDTRPVRNGLTPTIYITNPDKIRIQQWTNATLTSGVFEGSFQLAEYTSPGRWTIGATLNHQEYKDTFRVEEYTLPLFDVKIQSIPKSYFICTDENMALKISANYAHGGLVKGKASVVVRANYNNFPSQTMEVHRKELDIVGTAIVHFDTDIVAKNCDEDRNVWFDVEVTEGTTNIKYNTTKSFTIYNSRGFTMELVDPSEAFHPGMPLLLKIKLVSIDGQPLENETIDVIYKIREGETDIEATKPGNITTDKTNMHGIVKITINTTRGTSQVIVEGIYRNQHFALYDAQPMYEDNRVEYLAASTRQAYFNVGRSVKVDLFSNVKVKKIFYVAFCRGAVCKSGSVNASSFFKHNLELKVQPDMFPQIKLLIFSVKEDGKILSTAIPVRILHSNTKIFSVTALQSKPDVESFNISAETNAFVGLLGVDQRVNQLEVAAKNDISWKKLVNMLDSLEDASGLWSPYDSFGSVGVILLTNGYFEDVGYVPHMIGGLERNAKEIEGETIENVRTDFPETWLWESFTASNGITHLDKSLPDSVTTWRVTGFSVGQQHGLQIMSSPLRITSKKKKKIFAELHAPPSVKRFEVFTAYCLVHNNEEAANVTLVVDSVRTELFLAEGATEHVPVTLHPKTLAPYTVKITVKNARGKVIDALQQTLPVRPEGIASTVEDVRLLVNPSTNNKNHTLQLPAIEGDRRKITGVVTLSLIGTFLNLNMFDLDDMVKTSHGNGEESLLFLQTAMAVYDYRLKSNRLTVASKDKLISHMEVAYQQLLRYRMDNGSFSMFGSMYRCGGVWFTASTIEALFMLSNYMTVQESVIADGLSWLAKQGSEDGRFNETCTIAHPHIQRTGGKELSLASSVMFAFAAGKETKYEHLINTKEYEHLISKTIALLLTPPPEDVYLLAKTSYLLELLGHSKRHELIAKLNGKVVSVGTHRYWKVTDRQSTSSPDLRDQDATAYALLANLKEGKLDSREMIPVAQWIQQHSFAGDYWVSSLEKVLALQALGTLAYKIPTGTPNVVIEVQNHGTFRINKTNQELLQTIDLPSSTTSIRVTTRGTGLALIRLCYRYNVLSAPANSETSAEVEVQKRFNNATLDLDICSPMSRSLYTFPSRLWQVFVQLPTGYEVVKLIERHIEYTRSVAFHDQKSKLVFVFEVPLANTCFTVVAVTRWDTSQASTGTVQCSSFDTKRVIQETSF</sequence>
<evidence type="ECO:0000256" key="6">
    <source>
        <dbReference type="ARBA" id="ARBA00023180"/>
    </source>
</evidence>
<evidence type="ECO:0000256" key="2">
    <source>
        <dbReference type="ARBA" id="ARBA00022525"/>
    </source>
</evidence>
<dbReference type="Pfam" id="PF07703">
    <property type="entry name" value="A2M_BRD"/>
    <property type="match status" value="1"/>
</dbReference>
<dbReference type="SMART" id="SM01359">
    <property type="entry name" value="A2M_N_2"/>
    <property type="match status" value="1"/>
</dbReference>
<evidence type="ECO:0000259" key="11">
    <source>
        <dbReference type="SMART" id="SM01360"/>
    </source>
</evidence>
<dbReference type="GO" id="GO:0004866">
    <property type="term" value="F:endopeptidase inhibitor activity"/>
    <property type="evidence" value="ECO:0007669"/>
    <property type="project" value="InterPro"/>
</dbReference>
<keyword evidence="4" id="KW-0391">Immunity</keyword>
<proteinExistence type="predicted"/>
<evidence type="ECO:0000256" key="8">
    <source>
        <dbReference type="ARBA" id="ARBA00063781"/>
    </source>
</evidence>
<dbReference type="InterPro" id="IPR013783">
    <property type="entry name" value="Ig-like_fold"/>
</dbReference>
<evidence type="ECO:0000313" key="13">
    <source>
        <dbReference type="Proteomes" id="UP000075884"/>
    </source>
</evidence>
<accession>A0A1Y9H3A2</accession>
<dbReference type="GO" id="GO:0005615">
    <property type="term" value="C:extracellular space"/>
    <property type="evidence" value="ECO:0007669"/>
    <property type="project" value="InterPro"/>
</dbReference>
<name>A0A1Y9H3A2_9DIPT</name>
<keyword evidence="5" id="KW-0882">Thioester bond</keyword>
<dbReference type="Pfam" id="PF17789">
    <property type="entry name" value="MG4"/>
    <property type="match status" value="1"/>
</dbReference>
<dbReference type="InterPro" id="IPR050473">
    <property type="entry name" value="A2M/Complement_sys"/>
</dbReference>
<dbReference type="InterPro" id="IPR008930">
    <property type="entry name" value="Terpenoid_cyclase/PrenylTrfase"/>
</dbReference>
<dbReference type="Pfam" id="PF07678">
    <property type="entry name" value="TED_complement"/>
    <property type="match status" value="1"/>
</dbReference>
<dbReference type="FunFam" id="2.60.40.1930:FF:000001">
    <property type="entry name" value="CD109 isoform 3"/>
    <property type="match status" value="1"/>
</dbReference>
<evidence type="ECO:0000256" key="4">
    <source>
        <dbReference type="ARBA" id="ARBA00022859"/>
    </source>
</evidence>
<dbReference type="Gene3D" id="2.60.40.1940">
    <property type="match status" value="1"/>
</dbReference>
<evidence type="ECO:0000256" key="9">
    <source>
        <dbReference type="ARBA" id="ARBA00078071"/>
    </source>
</evidence>
<dbReference type="PANTHER" id="PTHR11412">
    <property type="entry name" value="MACROGLOBULIN / COMPLEMENT"/>
    <property type="match status" value="1"/>
</dbReference>
<evidence type="ECO:0000259" key="10">
    <source>
        <dbReference type="SMART" id="SM01359"/>
    </source>
</evidence>
<dbReference type="InterPro" id="IPR011626">
    <property type="entry name" value="Alpha-macroglobulin_TED"/>
</dbReference>
<evidence type="ECO:0000256" key="7">
    <source>
        <dbReference type="ARBA" id="ARBA00057615"/>
    </source>
</evidence>
<dbReference type="Gene3D" id="2.20.130.20">
    <property type="match status" value="1"/>
</dbReference>
<dbReference type="VEuPathDB" id="VectorBase:ADIR015989"/>
<dbReference type="Gene3D" id="1.50.10.20">
    <property type="match status" value="1"/>
</dbReference>
<dbReference type="EnsemblMetazoa" id="ADIR015989-RA">
    <property type="protein sequence ID" value="ADIR015989-PA"/>
    <property type="gene ID" value="ADIR015989"/>
</dbReference>
<dbReference type="InterPro" id="IPR040839">
    <property type="entry name" value="MG4"/>
</dbReference>
<feature type="domain" description="Alpha-2-macroglobulin" evidence="11">
    <location>
        <begin position="654"/>
        <end position="745"/>
    </location>
</feature>
<evidence type="ECO:0000313" key="12">
    <source>
        <dbReference type="EnsemblMetazoa" id="ADIR015989-PA"/>
    </source>
</evidence>
<reference evidence="12" key="2">
    <citation type="submission" date="2020-05" db="UniProtKB">
        <authorList>
            <consortium name="EnsemblMetazoa"/>
        </authorList>
    </citation>
    <scope>IDENTIFICATION</scope>
    <source>
        <strain evidence="12">WRAIR2</strain>
    </source>
</reference>
<keyword evidence="3" id="KW-0732">Signal</keyword>
<protein>
    <recommendedName>
        <fullName evidence="9">TEP1-F</fullName>
    </recommendedName>
</protein>
<dbReference type="GO" id="GO:0002376">
    <property type="term" value="P:immune system process"/>
    <property type="evidence" value="ECO:0007669"/>
    <property type="project" value="UniProtKB-KW"/>
</dbReference>
<dbReference type="Proteomes" id="UP000075884">
    <property type="component" value="Unassembled WGS sequence"/>
</dbReference>
<dbReference type="InterPro" id="IPR041555">
    <property type="entry name" value="MG3"/>
</dbReference>
<dbReference type="Pfam" id="PF17791">
    <property type="entry name" value="MG3"/>
    <property type="match status" value="1"/>
</dbReference>
<dbReference type="SMART" id="SM01360">
    <property type="entry name" value="A2M"/>
    <property type="match status" value="1"/>
</dbReference>